<accession>A0AAE7EAE1</accession>
<gene>
    <name evidence="5" type="ORF">CURT_1079</name>
</gene>
<keyword evidence="2" id="KW-0645">Protease</keyword>
<evidence type="ECO:0000256" key="1">
    <source>
        <dbReference type="ARBA" id="ARBA00022612"/>
    </source>
</evidence>
<sequence length="184" mass="21445">MSKNLYRVANLRGFDNKTDEKRLKFCIISRNNSCERFDWEIGRYIETLDVNGAIYDGLKTMFKDHIISVDNAIARVENIRLEDGELLCECVFDESSTTIYERFKNGILNDVSIGYRVIESKISKKDNKNYVLVTKFEILELSAVWKGADKGANLRNKNDIEKIQRAKEYMDLQKEILNLKEKTL</sequence>
<dbReference type="Pfam" id="PF04586">
    <property type="entry name" value="Peptidase_S78"/>
    <property type="match status" value="1"/>
</dbReference>
<dbReference type="GO" id="GO:0006508">
    <property type="term" value="P:proteolysis"/>
    <property type="evidence" value="ECO:0007669"/>
    <property type="project" value="UniProtKB-KW"/>
</dbReference>
<feature type="domain" description="Prohead serine protease" evidence="4">
    <location>
        <begin position="97"/>
        <end position="163"/>
    </location>
</feature>
<organism evidence="5 6">
    <name type="scientific">Campylobacter ureolyticus</name>
    <dbReference type="NCBI Taxonomy" id="827"/>
    <lineage>
        <taxon>Bacteria</taxon>
        <taxon>Pseudomonadati</taxon>
        <taxon>Campylobacterota</taxon>
        <taxon>Epsilonproteobacteria</taxon>
        <taxon>Campylobacterales</taxon>
        <taxon>Campylobacteraceae</taxon>
        <taxon>Campylobacter</taxon>
    </lineage>
</organism>
<evidence type="ECO:0000313" key="6">
    <source>
        <dbReference type="Proteomes" id="UP000509722"/>
    </source>
</evidence>
<dbReference type="EMBL" id="CP053832">
    <property type="protein sequence ID" value="QKF84557.1"/>
    <property type="molecule type" value="Genomic_DNA"/>
</dbReference>
<dbReference type="GO" id="GO:0008233">
    <property type="term" value="F:peptidase activity"/>
    <property type="evidence" value="ECO:0007669"/>
    <property type="project" value="UniProtKB-KW"/>
</dbReference>
<evidence type="ECO:0000313" key="5">
    <source>
        <dbReference type="EMBL" id="QKF84557.1"/>
    </source>
</evidence>
<proteinExistence type="predicted"/>
<dbReference type="InterPro" id="IPR054613">
    <property type="entry name" value="Peptidase_S78_dom"/>
</dbReference>
<protein>
    <recommendedName>
        <fullName evidence="4">Prohead serine protease domain-containing protein</fullName>
    </recommendedName>
</protein>
<evidence type="ECO:0000256" key="2">
    <source>
        <dbReference type="ARBA" id="ARBA00022670"/>
    </source>
</evidence>
<name>A0AAE7EAE1_9BACT</name>
<dbReference type="Proteomes" id="UP000509722">
    <property type="component" value="Chromosome"/>
</dbReference>
<evidence type="ECO:0000259" key="4">
    <source>
        <dbReference type="Pfam" id="PF04586"/>
    </source>
</evidence>
<evidence type="ECO:0000256" key="3">
    <source>
        <dbReference type="ARBA" id="ARBA00022801"/>
    </source>
</evidence>
<reference evidence="5 6" key="1">
    <citation type="submission" date="2020-05" db="EMBL/GenBank/DDBJ databases">
        <title>Complete genome sequencing of Campylobacter and Arcobacter type strains.</title>
        <authorList>
            <person name="Miller W.G."/>
            <person name="Yee E."/>
        </authorList>
    </citation>
    <scope>NUCLEOTIDE SEQUENCE [LARGE SCALE GENOMIC DNA]</scope>
    <source>
        <strain evidence="5 6">LMG 6451</strain>
    </source>
</reference>
<keyword evidence="1" id="KW-1188">Viral release from host cell</keyword>
<dbReference type="GeneID" id="77175984"/>
<dbReference type="AlphaFoldDB" id="A0AAE7EAE1"/>
<dbReference type="RefSeq" id="WP_018713755.1">
    <property type="nucleotide sequence ID" value="NZ_CP053832.1"/>
</dbReference>
<keyword evidence="3" id="KW-0378">Hydrolase</keyword>